<evidence type="ECO:0000313" key="2">
    <source>
        <dbReference type="EMBL" id="MBR7794518.1"/>
    </source>
</evidence>
<dbReference type="Pfam" id="PF09560">
    <property type="entry name" value="Spore_YunB"/>
    <property type="match status" value="1"/>
</dbReference>
<dbReference type="AlphaFoldDB" id="A0A941DUI4"/>
<reference evidence="2" key="1">
    <citation type="submission" date="2021-04" db="EMBL/GenBank/DDBJ databases">
        <title>Isolation and polyphasic classification of algal microorganism.</title>
        <authorList>
            <person name="Wang S."/>
        </authorList>
    </citation>
    <scope>NUCLEOTIDE SEQUENCE</scope>
    <source>
        <strain evidence="2">720a</strain>
    </source>
</reference>
<keyword evidence="1" id="KW-0812">Transmembrane</keyword>
<keyword evidence="1" id="KW-1133">Transmembrane helix</keyword>
<dbReference type="InterPro" id="IPR014197">
    <property type="entry name" value="Sporulation_prot_YunB"/>
</dbReference>
<dbReference type="NCBIfam" id="TIGR02832">
    <property type="entry name" value="spo_yunB"/>
    <property type="match status" value="1"/>
</dbReference>
<dbReference type="PIRSF" id="PIRSF021383">
    <property type="entry name" value="YunB"/>
    <property type="match status" value="1"/>
</dbReference>
<gene>
    <name evidence="2" type="primary">yunB</name>
    <name evidence="2" type="ORF">KCX74_00500</name>
</gene>
<proteinExistence type="predicted"/>
<evidence type="ECO:0000313" key="3">
    <source>
        <dbReference type="Proteomes" id="UP000675284"/>
    </source>
</evidence>
<organism evidence="2 3">
    <name type="scientific">Virgibacillus salarius</name>
    <dbReference type="NCBI Taxonomy" id="447199"/>
    <lineage>
        <taxon>Bacteria</taxon>
        <taxon>Bacillati</taxon>
        <taxon>Bacillota</taxon>
        <taxon>Bacilli</taxon>
        <taxon>Bacillales</taxon>
        <taxon>Bacillaceae</taxon>
        <taxon>Virgibacillus</taxon>
    </lineage>
</organism>
<keyword evidence="3" id="KW-1185">Reference proteome</keyword>
<sequence length="259" mass="28129">MGRRSGLKIKATSPAKAIFLMTSITFVILTSLSILIVDKGITPPLMEIAKRKTVEFATRTINEAVKSTENISFEDLMDVSKDENGYPTIVGWNASAVSRALRAATIRAEYFLYGMNKGEMLNTDDPDMEPKDYGDSANELADKDPTVVEIPIGQVTGSTILANLGPKVPVHFEIVGSIQSDIKYEMKEFGINAALFEIYIPVTVNAQIVVPFTTEPAEITTKVYVDSRVLMGDVPEFFGGGEGSSGPNIAVPKDDLNID</sequence>
<evidence type="ECO:0000256" key="1">
    <source>
        <dbReference type="SAM" id="Phobius"/>
    </source>
</evidence>
<dbReference type="RefSeq" id="WP_026681555.1">
    <property type="nucleotide sequence ID" value="NZ_BAAACY010000078.1"/>
</dbReference>
<name>A0A941DUI4_9BACI</name>
<dbReference type="Proteomes" id="UP000675284">
    <property type="component" value="Unassembled WGS sequence"/>
</dbReference>
<comment type="caution">
    <text evidence="2">The sequence shown here is derived from an EMBL/GenBank/DDBJ whole genome shotgun (WGS) entry which is preliminary data.</text>
</comment>
<keyword evidence="1" id="KW-0472">Membrane</keyword>
<protein>
    <submittedName>
        <fullName evidence="2">Sporulation protein YunB</fullName>
    </submittedName>
</protein>
<accession>A0A941DUI4</accession>
<feature type="transmembrane region" description="Helical" evidence="1">
    <location>
        <begin position="17"/>
        <end position="37"/>
    </location>
</feature>
<dbReference type="EMBL" id="JAGSOT010000001">
    <property type="protein sequence ID" value="MBR7794518.1"/>
    <property type="molecule type" value="Genomic_DNA"/>
</dbReference>